<dbReference type="AlphaFoldDB" id="A0A6J6D654"/>
<proteinExistence type="predicted"/>
<keyword evidence="1" id="KW-1133">Transmembrane helix</keyword>
<name>A0A6J6D654_9ZZZZ</name>
<dbReference type="EMBL" id="CAEZTI010000013">
    <property type="protein sequence ID" value="CAB4557168.1"/>
    <property type="molecule type" value="Genomic_DNA"/>
</dbReference>
<accession>A0A6J6D654</accession>
<gene>
    <name evidence="2" type="ORF">UFOPK1619_00136</name>
</gene>
<evidence type="ECO:0000256" key="1">
    <source>
        <dbReference type="SAM" id="Phobius"/>
    </source>
</evidence>
<evidence type="ECO:0000313" key="2">
    <source>
        <dbReference type="EMBL" id="CAB4557168.1"/>
    </source>
</evidence>
<reference evidence="2" key="1">
    <citation type="submission" date="2020-05" db="EMBL/GenBank/DDBJ databases">
        <authorList>
            <person name="Chiriac C."/>
            <person name="Salcher M."/>
            <person name="Ghai R."/>
            <person name="Kavagutti S V."/>
        </authorList>
    </citation>
    <scope>NUCLEOTIDE SEQUENCE</scope>
</reference>
<organism evidence="2">
    <name type="scientific">freshwater metagenome</name>
    <dbReference type="NCBI Taxonomy" id="449393"/>
    <lineage>
        <taxon>unclassified sequences</taxon>
        <taxon>metagenomes</taxon>
        <taxon>ecological metagenomes</taxon>
    </lineage>
</organism>
<sequence length="94" mass="9569">MYTIGFLRTRAVAAHSPSDLMPGLINGAISAGRGTKVVVVVLVMSGTTVLVVVVVLEVVVVEVVVAPVGLVVVGVEHDCVAMTGRSTAGVVFPK</sequence>
<protein>
    <submittedName>
        <fullName evidence="2">Unannotated protein</fullName>
    </submittedName>
</protein>
<keyword evidence="1" id="KW-0812">Transmembrane</keyword>
<feature type="transmembrane region" description="Helical" evidence="1">
    <location>
        <begin position="37"/>
        <end position="61"/>
    </location>
</feature>
<keyword evidence="1" id="KW-0472">Membrane</keyword>